<dbReference type="PANTHER" id="PTHR33055:SF13">
    <property type="entry name" value="TRANSPOSASE"/>
    <property type="match status" value="1"/>
</dbReference>
<dbReference type="GO" id="GO:0006313">
    <property type="term" value="P:DNA transposition"/>
    <property type="evidence" value="ECO:0007669"/>
    <property type="project" value="InterPro"/>
</dbReference>
<evidence type="ECO:0000313" key="4">
    <source>
        <dbReference type="EMBL" id="QAU44628.1"/>
    </source>
</evidence>
<feature type="region of interest" description="Disordered" evidence="1">
    <location>
        <begin position="14"/>
        <end position="58"/>
    </location>
</feature>
<dbReference type="KEGG" id="bgz:XH91_04165"/>
<dbReference type="InterPro" id="IPR003346">
    <property type="entry name" value="Transposase_20"/>
</dbReference>
<gene>
    <name evidence="4" type="ORF">XH91_04165</name>
</gene>
<name>A0AAE5WX55_9BRAD</name>
<protein>
    <submittedName>
        <fullName evidence="4">IS110 family transposase</fullName>
    </submittedName>
</protein>
<dbReference type="Pfam" id="PF02371">
    <property type="entry name" value="Transposase_20"/>
    <property type="match status" value="1"/>
</dbReference>
<evidence type="ECO:0000259" key="2">
    <source>
        <dbReference type="Pfam" id="PF01548"/>
    </source>
</evidence>
<dbReference type="Proteomes" id="UP000288972">
    <property type="component" value="Chromosome"/>
</dbReference>
<dbReference type="AlphaFoldDB" id="A0AAE5WX55"/>
<dbReference type="GO" id="GO:0003677">
    <property type="term" value="F:DNA binding"/>
    <property type="evidence" value="ECO:0007669"/>
    <property type="project" value="InterPro"/>
</dbReference>
<accession>A0AAE5WX55</accession>
<reference evidence="4 5" key="1">
    <citation type="submission" date="2018-06" db="EMBL/GenBank/DDBJ databases">
        <title>Comparative genomics of rhizobia nodulating Arachis hypogaea in China.</title>
        <authorList>
            <person name="Li Y."/>
        </authorList>
    </citation>
    <scope>NUCLEOTIDE SEQUENCE [LARGE SCALE GENOMIC DNA]</scope>
    <source>
        <strain evidence="4 5">CCBAU 51670</strain>
    </source>
</reference>
<feature type="compositionally biased region" description="Low complexity" evidence="1">
    <location>
        <begin position="24"/>
        <end position="37"/>
    </location>
</feature>
<feature type="domain" description="Transposase IS110-like N-terminal" evidence="2">
    <location>
        <begin position="76"/>
        <end position="214"/>
    </location>
</feature>
<evidence type="ECO:0000259" key="3">
    <source>
        <dbReference type="Pfam" id="PF02371"/>
    </source>
</evidence>
<dbReference type="InterPro" id="IPR047650">
    <property type="entry name" value="Transpos_IS110"/>
</dbReference>
<dbReference type="InterPro" id="IPR002525">
    <property type="entry name" value="Transp_IS110-like_N"/>
</dbReference>
<proteinExistence type="predicted"/>
<dbReference type="PANTHER" id="PTHR33055">
    <property type="entry name" value="TRANSPOSASE FOR INSERTION SEQUENCE ELEMENT IS1111A"/>
    <property type="match status" value="1"/>
</dbReference>
<sequence>MGPGLHVVDAFLMEGQTPAGPRGPGRSSRSCRSGGPPAFLGPGTNGREGSSPVCNPVLAPDPTKMREVGMSGKHVIGIDVGKSWLDVAVEGCERVRRHGNDAASIAALIEQFDPAEDIVVFERTGGWERNLEAALADKMIPWAVVHSQRVKAFRQVRGIKAKTDRIDARLLRDYGRDRLGELRLGRREDVTLDCLMARQRQLKAMRHAEACRLATAPLDAVRSSIEDVIVHLDKALAAIAVELARHEDEHPDLAFKEEVLCHQIGVAEQTARGLLALLPELGGLGCKEITSLGGLAPRVHESGSIRKRRGLAPGRTSIKVVLFNPARTAMRFDPQIKEFCSRLRARGKPGKVIMVAVMRKMLVRLNAQLRDAIAKAPAAAAAR</sequence>
<dbReference type="Pfam" id="PF01548">
    <property type="entry name" value="DEDD_Tnp_IS110"/>
    <property type="match status" value="1"/>
</dbReference>
<feature type="domain" description="Transposase IS116/IS110/IS902 C-terminal" evidence="3">
    <location>
        <begin position="264"/>
        <end position="339"/>
    </location>
</feature>
<evidence type="ECO:0000256" key="1">
    <source>
        <dbReference type="SAM" id="MobiDB-lite"/>
    </source>
</evidence>
<organism evidence="4 5">
    <name type="scientific">Bradyrhizobium guangzhouense</name>
    <dbReference type="NCBI Taxonomy" id="1325095"/>
    <lineage>
        <taxon>Bacteria</taxon>
        <taxon>Pseudomonadati</taxon>
        <taxon>Pseudomonadota</taxon>
        <taxon>Alphaproteobacteria</taxon>
        <taxon>Hyphomicrobiales</taxon>
        <taxon>Nitrobacteraceae</taxon>
        <taxon>Bradyrhizobium</taxon>
    </lineage>
</organism>
<evidence type="ECO:0000313" key="5">
    <source>
        <dbReference type="Proteomes" id="UP000288972"/>
    </source>
</evidence>
<dbReference type="EMBL" id="CP030053">
    <property type="protein sequence ID" value="QAU44628.1"/>
    <property type="molecule type" value="Genomic_DNA"/>
</dbReference>
<dbReference type="GO" id="GO:0004803">
    <property type="term" value="F:transposase activity"/>
    <property type="evidence" value="ECO:0007669"/>
    <property type="project" value="InterPro"/>
</dbReference>